<reference evidence="7" key="1">
    <citation type="submission" date="2020-11" db="EMBL/GenBank/DDBJ databases">
        <title>Genome of Flavobacterium soyangense.</title>
        <authorList>
            <person name="Liu Q."/>
            <person name="Xin Y.-H."/>
        </authorList>
    </citation>
    <scope>NUCLEOTIDE SEQUENCE</scope>
    <source>
        <strain evidence="7">CGMCC 1.13493</strain>
    </source>
</reference>
<evidence type="ECO:0000256" key="2">
    <source>
        <dbReference type="ARBA" id="ARBA00022982"/>
    </source>
</evidence>
<dbReference type="PROSITE" id="PS50206">
    <property type="entry name" value="RHODANESE_3"/>
    <property type="match status" value="1"/>
</dbReference>
<dbReference type="InterPro" id="IPR001763">
    <property type="entry name" value="Rhodanese-like_dom"/>
</dbReference>
<dbReference type="SUPFAM" id="SSF52821">
    <property type="entry name" value="Rhodanese/Cell cycle control phosphatase"/>
    <property type="match status" value="1"/>
</dbReference>
<keyword evidence="8" id="KW-1185">Reference proteome</keyword>
<evidence type="ECO:0000313" key="7">
    <source>
        <dbReference type="EMBL" id="MBF2709861.1"/>
    </source>
</evidence>
<dbReference type="InterPro" id="IPR036873">
    <property type="entry name" value="Rhodanese-like_dom_sf"/>
</dbReference>
<keyword evidence="4" id="KW-0676">Redox-active center</keyword>
<evidence type="ECO:0000256" key="4">
    <source>
        <dbReference type="ARBA" id="ARBA00023284"/>
    </source>
</evidence>
<dbReference type="EMBL" id="JADHEC010000048">
    <property type="protein sequence ID" value="MBF2709861.1"/>
    <property type="molecule type" value="Genomic_DNA"/>
</dbReference>
<dbReference type="AlphaFoldDB" id="A0A930XWX6"/>
<keyword evidence="2" id="KW-0249">Electron transport</keyword>
<dbReference type="PANTHER" id="PTHR45663:SF11">
    <property type="entry name" value="GEO12009P1"/>
    <property type="match status" value="1"/>
</dbReference>
<dbReference type="Proteomes" id="UP000646211">
    <property type="component" value="Unassembled WGS sequence"/>
</dbReference>
<keyword evidence="1" id="KW-0813">Transport</keyword>
<dbReference type="PRINTS" id="PR00421">
    <property type="entry name" value="THIOREDOXIN"/>
</dbReference>
<keyword evidence="3" id="KW-1015">Disulfide bond</keyword>
<dbReference type="CDD" id="cd02947">
    <property type="entry name" value="TRX_family"/>
    <property type="match status" value="1"/>
</dbReference>
<dbReference type="Pfam" id="PF00085">
    <property type="entry name" value="Thioredoxin"/>
    <property type="match status" value="1"/>
</dbReference>
<dbReference type="CDD" id="cd00158">
    <property type="entry name" value="RHOD"/>
    <property type="match status" value="1"/>
</dbReference>
<dbReference type="Gene3D" id="3.40.250.10">
    <property type="entry name" value="Rhodanese-like domain"/>
    <property type="match status" value="1"/>
</dbReference>
<gene>
    <name evidence="7" type="ORF">IR213_14880</name>
</gene>
<dbReference type="InterPro" id="IPR036249">
    <property type="entry name" value="Thioredoxin-like_sf"/>
</dbReference>
<dbReference type="SUPFAM" id="SSF52833">
    <property type="entry name" value="Thioredoxin-like"/>
    <property type="match status" value="1"/>
</dbReference>
<dbReference type="SMART" id="SM00450">
    <property type="entry name" value="RHOD"/>
    <property type="match status" value="1"/>
</dbReference>
<feature type="domain" description="Rhodanese" evidence="5">
    <location>
        <begin position="41"/>
        <end position="132"/>
    </location>
</feature>
<sequence length="237" mass="27236">MKEKALFTLMILSFFVSSLKGQNKDVKRLLSAVEFSEKIMTITKPVIIDVRTREEFTKGHLPNAVNFDWNNSENFENQTAKLDKSKPYFIYCLSGSRSADASEKLNRNGFKEIYDLKGGILKWRAANLPQVIDTKATPKGLTKKQFDELANSKKIVLIDFYADWCGPCRKMKPYLEEIANNMKDKVEVIRINADDNQKLCKELNIDALPVLKLFKNKELTWSNVGFITKDDVLKQLQ</sequence>
<evidence type="ECO:0000259" key="6">
    <source>
        <dbReference type="PROSITE" id="PS51352"/>
    </source>
</evidence>
<dbReference type="Gene3D" id="3.40.30.10">
    <property type="entry name" value="Glutaredoxin"/>
    <property type="match status" value="1"/>
</dbReference>
<feature type="domain" description="Thioredoxin" evidence="6">
    <location>
        <begin position="122"/>
        <end position="237"/>
    </location>
</feature>
<dbReference type="Pfam" id="PF00581">
    <property type="entry name" value="Rhodanese"/>
    <property type="match status" value="1"/>
</dbReference>
<evidence type="ECO:0000259" key="5">
    <source>
        <dbReference type="PROSITE" id="PS50206"/>
    </source>
</evidence>
<protein>
    <submittedName>
        <fullName evidence="7">Redoxin family protein</fullName>
    </submittedName>
</protein>
<proteinExistence type="predicted"/>
<dbReference type="PROSITE" id="PS51352">
    <property type="entry name" value="THIOREDOXIN_2"/>
    <property type="match status" value="1"/>
</dbReference>
<evidence type="ECO:0000313" key="8">
    <source>
        <dbReference type="Proteomes" id="UP000646211"/>
    </source>
</evidence>
<name>A0A930XWX6_9FLAO</name>
<dbReference type="GO" id="GO:0005737">
    <property type="term" value="C:cytoplasm"/>
    <property type="evidence" value="ECO:0007669"/>
    <property type="project" value="TreeGrafter"/>
</dbReference>
<accession>A0A930XWX6</accession>
<comment type="caution">
    <text evidence="7">The sequence shown here is derived from an EMBL/GenBank/DDBJ whole genome shotgun (WGS) entry which is preliminary data.</text>
</comment>
<dbReference type="PROSITE" id="PS00194">
    <property type="entry name" value="THIOREDOXIN_1"/>
    <property type="match status" value="1"/>
</dbReference>
<dbReference type="GO" id="GO:0015035">
    <property type="term" value="F:protein-disulfide reductase activity"/>
    <property type="evidence" value="ECO:0007669"/>
    <property type="project" value="TreeGrafter"/>
</dbReference>
<evidence type="ECO:0000256" key="3">
    <source>
        <dbReference type="ARBA" id="ARBA00023157"/>
    </source>
</evidence>
<dbReference type="InterPro" id="IPR013766">
    <property type="entry name" value="Thioredoxin_domain"/>
</dbReference>
<dbReference type="RefSeq" id="WP_194313093.1">
    <property type="nucleotide sequence ID" value="NZ_JADHEC010000048.1"/>
</dbReference>
<evidence type="ECO:0000256" key="1">
    <source>
        <dbReference type="ARBA" id="ARBA00022448"/>
    </source>
</evidence>
<dbReference type="InterPro" id="IPR017937">
    <property type="entry name" value="Thioredoxin_CS"/>
</dbReference>
<dbReference type="PANTHER" id="PTHR45663">
    <property type="entry name" value="GEO12009P1"/>
    <property type="match status" value="1"/>
</dbReference>
<organism evidence="7 8">
    <name type="scientific">Flavobacterium soyangense</name>
    <dbReference type="NCBI Taxonomy" id="2023265"/>
    <lineage>
        <taxon>Bacteria</taxon>
        <taxon>Pseudomonadati</taxon>
        <taxon>Bacteroidota</taxon>
        <taxon>Flavobacteriia</taxon>
        <taxon>Flavobacteriales</taxon>
        <taxon>Flavobacteriaceae</taxon>
        <taxon>Flavobacterium</taxon>
    </lineage>
</organism>